<dbReference type="RefSeq" id="WP_007468086.1">
    <property type="nucleotide sequence ID" value="NZ_KI391954.1"/>
</dbReference>
<comment type="caution">
    <text evidence="1">The sequence shown here is derived from an EMBL/GenBank/DDBJ whole genome shotgun (WGS) entry which is preliminary data.</text>
</comment>
<sequence>MSYLPDFRLTLKKPTWFEVKPESEAGHEDPRWEHVAEATDMRFVVAYGMPRAEDPIGTWRFDDPCEGGHPKLISPSWDIHYAFCVCPTCGEVGIEYEGRGARVCGHDTPDHKGYSYSHSRLLDAYQAARSARFEHGASGS</sequence>
<dbReference type="AlphaFoldDB" id="E5XMU6"/>
<organism evidence="1 2">
    <name type="scientific">Segniliparus rugosus (strain ATCC BAA-974 / DSM 45345 / CCUG 50838 / CIP 108380 / JCM 13579 / CDC 945)</name>
    <dbReference type="NCBI Taxonomy" id="679197"/>
    <lineage>
        <taxon>Bacteria</taxon>
        <taxon>Bacillati</taxon>
        <taxon>Actinomycetota</taxon>
        <taxon>Actinomycetes</taxon>
        <taxon>Mycobacteriales</taxon>
        <taxon>Segniliparaceae</taxon>
        <taxon>Segniliparus</taxon>
    </lineage>
</organism>
<dbReference type="HOGENOM" id="CLU_1833828_0_0_11"/>
<name>E5XMU6_SEGRC</name>
<dbReference type="OrthoDB" id="1667101at2"/>
<evidence type="ECO:0000313" key="1">
    <source>
        <dbReference type="EMBL" id="EFV14319.1"/>
    </source>
</evidence>
<protein>
    <submittedName>
        <fullName evidence="1">Uncharacterized protein</fullName>
    </submittedName>
</protein>
<evidence type="ECO:0000313" key="2">
    <source>
        <dbReference type="Proteomes" id="UP000004816"/>
    </source>
</evidence>
<gene>
    <name evidence="1" type="ORF">HMPREF9336_00816</name>
</gene>
<keyword evidence="2" id="KW-1185">Reference proteome</keyword>
<dbReference type="Proteomes" id="UP000004816">
    <property type="component" value="Unassembled WGS sequence"/>
</dbReference>
<reference evidence="1 2" key="1">
    <citation type="journal article" date="2011" name="Stand. Genomic Sci.">
        <title>High quality draft genome sequence of Segniliparus rugosus CDC 945(T)= (ATCC BAA-974(T)).</title>
        <authorList>
            <person name="Earl A.M."/>
            <person name="Desjardins C.A."/>
            <person name="Fitzgerald M.G."/>
            <person name="Arachchi H.M."/>
            <person name="Zeng Q."/>
            <person name="Mehta T."/>
            <person name="Griggs A."/>
            <person name="Birren B.W."/>
            <person name="Toney N.C."/>
            <person name="Carr J."/>
            <person name="Posey J."/>
            <person name="Butler W.R."/>
        </authorList>
    </citation>
    <scope>NUCLEOTIDE SEQUENCE [LARGE SCALE GENOMIC DNA]</scope>
    <source>
        <strain evidence="2">ATCC BAA-974 / DSM 45345 / CCUG 50838 / CIP 108380 / JCM 13579 / CDC 945</strain>
    </source>
</reference>
<dbReference type="STRING" id="679197.HMPREF9336_00816"/>
<proteinExistence type="predicted"/>
<accession>E5XMU6</accession>
<dbReference type="EMBL" id="ACZI02000003">
    <property type="protein sequence ID" value="EFV14319.1"/>
    <property type="molecule type" value="Genomic_DNA"/>
</dbReference>